<evidence type="ECO:0008006" key="4">
    <source>
        <dbReference type="Google" id="ProtNLM"/>
    </source>
</evidence>
<evidence type="ECO:0000313" key="3">
    <source>
        <dbReference type="Proteomes" id="UP000184192"/>
    </source>
</evidence>
<dbReference type="GeneID" id="92713787"/>
<organism evidence="2 3">
    <name type="scientific">Bacteroides stercorirosoris</name>
    <dbReference type="NCBI Taxonomy" id="871324"/>
    <lineage>
        <taxon>Bacteria</taxon>
        <taxon>Pseudomonadati</taxon>
        <taxon>Bacteroidota</taxon>
        <taxon>Bacteroidia</taxon>
        <taxon>Bacteroidales</taxon>
        <taxon>Bacteroidaceae</taxon>
        <taxon>Bacteroides</taxon>
    </lineage>
</organism>
<dbReference type="RefSeq" id="WP_175560900.1">
    <property type="nucleotide sequence ID" value="NZ_FQZN01000027.1"/>
</dbReference>
<accession>A0A1M6J5U0</accession>
<dbReference type="PROSITE" id="PS51257">
    <property type="entry name" value="PROKAR_LIPOPROTEIN"/>
    <property type="match status" value="1"/>
</dbReference>
<keyword evidence="1" id="KW-0732">Signal</keyword>
<name>A0A1M6J5U0_9BACE</name>
<dbReference type="EMBL" id="FQZN01000027">
    <property type="protein sequence ID" value="SHJ42053.1"/>
    <property type="molecule type" value="Genomic_DNA"/>
</dbReference>
<evidence type="ECO:0000256" key="1">
    <source>
        <dbReference type="SAM" id="SignalP"/>
    </source>
</evidence>
<protein>
    <recommendedName>
        <fullName evidence="4">DUF4925 domain-containing protein</fullName>
    </recommendedName>
</protein>
<feature type="chain" id="PRO_5012770882" description="DUF4925 domain-containing protein" evidence="1">
    <location>
        <begin position="20"/>
        <end position="455"/>
    </location>
</feature>
<dbReference type="Proteomes" id="UP000184192">
    <property type="component" value="Unassembled WGS sequence"/>
</dbReference>
<sequence length="455" mass="49349">MKKNLFYLFALICSMSLFTACSDDDDPSWKKLPTQAITAENLSLTTNIPNNPDASVRLIMSDAQSGVIALSKAVRGMDEVEVNVNVTEQSDGSFKFQGEKNIETTTKAMTDLISSTTVRVEGTITLDGKAEVAVTTAATGNLVKKWNMCDNFVFDKKSKIAHAPFMLNWVSPYADADGQNAGLAAENIQHMGSIIVSGIMVKLLKDVEFKADGSIVANYAKDAEINQDEIISGIFGGGGLPSTEDITWLTSPANLAYWYAGNDHVHVLLNIPAIVAEAMKDAENPSMTPEAILGIVEMVKGMTGAQIKELLGGFLSSMGSDNILSKLDITKISDSDIEKLIGYVVNGFPLGYDTSEVALKDGSKVSTFHVYLEKEIFDIFMPALYPMLPDLDVMLKNMTVEVFGSPMPVWGLIQMLTALNSLTEFEDVWKATTLFNVGLDLATGSLKDVAEEEEE</sequence>
<dbReference type="AlphaFoldDB" id="A0A1M6J5U0"/>
<proteinExistence type="predicted"/>
<reference evidence="3" key="1">
    <citation type="submission" date="2016-11" db="EMBL/GenBank/DDBJ databases">
        <authorList>
            <person name="Varghese N."/>
            <person name="Submissions S."/>
        </authorList>
    </citation>
    <scope>NUCLEOTIDE SEQUENCE [LARGE SCALE GENOMIC DNA]</scope>
    <source>
        <strain evidence="3">DSM 26884</strain>
    </source>
</reference>
<evidence type="ECO:0000313" key="2">
    <source>
        <dbReference type="EMBL" id="SHJ42053.1"/>
    </source>
</evidence>
<keyword evidence="3" id="KW-1185">Reference proteome</keyword>
<feature type="signal peptide" evidence="1">
    <location>
        <begin position="1"/>
        <end position="19"/>
    </location>
</feature>
<gene>
    <name evidence="2" type="ORF">SAMN05444350_1273</name>
</gene>